<evidence type="ECO:0000256" key="1">
    <source>
        <dbReference type="SAM" id="MobiDB-lite"/>
    </source>
</evidence>
<dbReference type="Proteomes" id="UP001499987">
    <property type="component" value="Unassembled WGS sequence"/>
</dbReference>
<dbReference type="Pfam" id="PF00535">
    <property type="entry name" value="Glycos_transf_2"/>
    <property type="match status" value="1"/>
</dbReference>
<proteinExistence type="predicted"/>
<feature type="compositionally biased region" description="Polar residues" evidence="1">
    <location>
        <begin position="367"/>
        <end position="387"/>
    </location>
</feature>
<name>A0ABN1TFH5_9ACTN</name>
<keyword evidence="4" id="KW-1185">Reference proteome</keyword>
<gene>
    <name evidence="3" type="ORF">GCM10009663_23980</name>
</gene>
<dbReference type="PANTHER" id="PTHR22916:SF3">
    <property type="entry name" value="UDP-GLCNAC:BETAGAL BETA-1,3-N-ACETYLGLUCOSAMINYLTRANSFERASE-LIKE PROTEIN 1"/>
    <property type="match status" value="1"/>
</dbReference>
<dbReference type="PANTHER" id="PTHR22916">
    <property type="entry name" value="GLYCOSYLTRANSFERASE"/>
    <property type="match status" value="1"/>
</dbReference>
<accession>A0ABN1TFH5</accession>
<dbReference type="Gene3D" id="3.90.550.10">
    <property type="entry name" value="Spore Coat Polysaccharide Biosynthesis Protein SpsA, Chain A"/>
    <property type="match status" value="1"/>
</dbReference>
<dbReference type="SUPFAM" id="SSF53448">
    <property type="entry name" value="Nucleotide-diphospho-sugar transferases"/>
    <property type="match status" value="1"/>
</dbReference>
<evidence type="ECO:0000259" key="2">
    <source>
        <dbReference type="Pfam" id="PF00535"/>
    </source>
</evidence>
<reference evidence="3 4" key="1">
    <citation type="journal article" date="2019" name="Int. J. Syst. Evol. Microbiol.">
        <title>The Global Catalogue of Microorganisms (GCM) 10K type strain sequencing project: providing services to taxonomists for standard genome sequencing and annotation.</title>
        <authorList>
            <consortium name="The Broad Institute Genomics Platform"/>
            <consortium name="The Broad Institute Genome Sequencing Center for Infectious Disease"/>
            <person name="Wu L."/>
            <person name="Ma J."/>
        </authorList>
    </citation>
    <scope>NUCLEOTIDE SEQUENCE [LARGE SCALE GENOMIC DNA]</scope>
    <source>
        <strain evidence="3 4">JCM 13002</strain>
    </source>
</reference>
<comment type="caution">
    <text evidence="3">The sequence shown here is derived from an EMBL/GenBank/DDBJ whole genome shotgun (WGS) entry which is preliminary data.</text>
</comment>
<feature type="domain" description="Glycosyltransferase 2-like" evidence="2">
    <location>
        <begin position="5"/>
        <end position="134"/>
    </location>
</feature>
<dbReference type="RefSeq" id="WP_344623527.1">
    <property type="nucleotide sequence ID" value="NZ_BAAALD010000017.1"/>
</dbReference>
<evidence type="ECO:0000313" key="3">
    <source>
        <dbReference type="EMBL" id="GAA1080544.1"/>
    </source>
</evidence>
<dbReference type="InterPro" id="IPR001173">
    <property type="entry name" value="Glyco_trans_2-like"/>
</dbReference>
<protein>
    <recommendedName>
        <fullName evidence="2">Glycosyltransferase 2-like domain-containing protein</fullName>
    </recommendedName>
</protein>
<organism evidence="3 4">
    <name type="scientific">Kitasatospora arboriphila</name>
    <dbReference type="NCBI Taxonomy" id="258052"/>
    <lineage>
        <taxon>Bacteria</taxon>
        <taxon>Bacillati</taxon>
        <taxon>Actinomycetota</taxon>
        <taxon>Actinomycetes</taxon>
        <taxon>Kitasatosporales</taxon>
        <taxon>Streptomycetaceae</taxon>
        <taxon>Kitasatospora</taxon>
    </lineage>
</organism>
<dbReference type="EMBL" id="BAAALD010000017">
    <property type="protein sequence ID" value="GAA1080544.1"/>
    <property type="molecule type" value="Genomic_DNA"/>
</dbReference>
<sequence length="387" mass="42939">MPRFSVIVPVYQVEEYLAECLDSVLSQSCADFELIAVDDRSPDGCGAMLDEAAARDARIRVLHLDENVGLGRARNAGLAVAAGDYVIFLDSDDTLTPGLLQAIDERLRACTDPDILVYDYARTYWDGRVVRSASAPLFARSGPDVFDLDGRPDLLDLLMVVWNKAYRRDWIDAEGLTFPAGYYEDTPWTFPALLAAGRMTVLDRVGVHYRQRKQGGNILATVSRKHFDIFDQYDLVFAFLDRRPDLDRWRPVVFARMVHHLNTVVSRPDRVPPGDRREFFRRAAQHCARLRPADYKPAAGAEGVRTELLSHGHYLTYQSVRALARTRQLAARAARRAKRAASVRDTTPVQGRPAAPQAGQEARPAPSGQSAARTDGTASDVGTPTGS</sequence>
<feature type="region of interest" description="Disordered" evidence="1">
    <location>
        <begin position="334"/>
        <end position="387"/>
    </location>
</feature>
<dbReference type="InterPro" id="IPR029044">
    <property type="entry name" value="Nucleotide-diphossugar_trans"/>
</dbReference>
<evidence type="ECO:0000313" key="4">
    <source>
        <dbReference type="Proteomes" id="UP001499987"/>
    </source>
</evidence>